<evidence type="ECO:0000256" key="1">
    <source>
        <dbReference type="ARBA" id="ARBA00005417"/>
    </source>
</evidence>
<keyword evidence="2" id="KW-0813">Transport</keyword>
<evidence type="ECO:0000256" key="3">
    <source>
        <dbReference type="SAM" id="Phobius"/>
    </source>
</evidence>
<protein>
    <recommendedName>
        <fullName evidence="6">ABC transporter ATP-binding protein</fullName>
    </recommendedName>
</protein>
<reference evidence="4" key="1">
    <citation type="submission" date="2023-03" db="EMBL/GenBank/DDBJ databases">
        <authorList>
            <person name="Steffen K."/>
            <person name="Cardenas P."/>
        </authorList>
    </citation>
    <scope>NUCLEOTIDE SEQUENCE</scope>
</reference>
<dbReference type="PANTHER" id="PTHR43335">
    <property type="entry name" value="ABC TRANSPORTER, ATP-BINDING PROTEIN"/>
    <property type="match status" value="1"/>
</dbReference>
<feature type="transmembrane region" description="Helical" evidence="3">
    <location>
        <begin position="172"/>
        <end position="196"/>
    </location>
</feature>
<dbReference type="Gene3D" id="3.40.50.300">
    <property type="entry name" value="P-loop containing nucleotide triphosphate hydrolases"/>
    <property type="match status" value="1"/>
</dbReference>
<feature type="transmembrane region" description="Helical" evidence="3">
    <location>
        <begin position="222"/>
        <end position="242"/>
    </location>
</feature>
<proteinExistence type="inferred from homology"/>
<keyword evidence="3" id="KW-0472">Membrane</keyword>
<keyword evidence="3" id="KW-1133">Transmembrane helix</keyword>
<gene>
    <name evidence="4" type="ORF">GBAR_LOCUS7036</name>
</gene>
<dbReference type="SUPFAM" id="SSF52540">
    <property type="entry name" value="P-loop containing nucleoside triphosphate hydrolases"/>
    <property type="match status" value="1"/>
</dbReference>
<sequence length="250" mass="26742">MRQLASEGKTILISSHILEEVETLADRILLMVSGKLAASGDFRAIRAKLDEQPYTVRVVSDSPRAMASALVEMDGIESVSMAEDGEVVVLSKNVEAAQPLSTFVHIALAKLAATFALAAPVVVASGVVATARAASRGGVEVRSFTTSASPPRGVRRLRFDLHLGRTHHPTRAFYGLVYVLVWEGILSSFLTGVRYLSVRGYTLSLLHGIDAKNFEILEERVIAFPAAIVGAVGVALVFFFLAQLHAACAP</sequence>
<dbReference type="EMBL" id="CASHTH010001060">
    <property type="protein sequence ID" value="CAI8010727.1"/>
    <property type="molecule type" value="Genomic_DNA"/>
</dbReference>
<comment type="caution">
    <text evidence="4">The sequence shown here is derived from an EMBL/GenBank/DDBJ whole genome shotgun (WGS) entry which is preliminary data.</text>
</comment>
<evidence type="ECO:0000256" key="2">
    <source>
        <dbReference type="ARBA" id="ARBA00022448"/>
    </source>
</evidence>
<dbReference type="AlphaFoldDB" id="A0AA35RIG8"/>
<evidence type="ECO:0000313" key="4">
    <source>
        <dbReference type="EMBL" id="CAI8010727.1"/>
    </source>
</evidence>
<evidence type="ECO:0008006" key="6">
    <source>
        <dbReference type="Google" id="ProtNLM"/>
    </source>
</evidence>
<organism evidence="4 5">
    <name type="scientific">Geodia barretti</name>
    <name type="common">Barrett's horny sponge</name>
    <dbReference type="NCBI Taxonomy" id="519541"/>
    <lineage>
        <taxon>Eukaryota</taxon>
        <taxon>Metazoa</taxon>
        <taxon>Porifera</taxon>
        <taxon>Demospongiae</taxon>
        <taxon>Heteroscleromorpha</taxon>
        <taxon>Tetractinellida</taxon>
        <taxon>Astrophorina</taxon>
        <taxon>Geodiidae</taxon>
        <taxon>Geodia</taxon>
    </lineage>
</organism>
<evidence type="ECO:0000313" key="5">
    <source>
        <dbReference type="Proteomes" id="UP001174909"/>
    </source>
</evidence>
<dbReference type="PANTHER" id="PTHR43335:SF11">
    <property type="entry name" value="ABC TRANSPORTER RELATED"/>
    <property type="match status" value="1"/>
</dbReference>
<accession>A0AA35RIG8</accession>
<name>A0AA35RIG8_GEOBA</name>
<dbReference type="InterPro" id="IPR027417">
    <property type="entry name" value="P-loop_NTPase"/>
</dbReference>
<keyword evidence="5" id="KW-1185">Reference proteome</keyword>
<keyword evidence="3" id="KW-0812">Transmembrane</keyword>
<dbReference type="Proteomes" id="UP001174909">
    <property type="component" value="Unassembled WGS sequence"/>
</dbReference>
<comment type="similarity">
    <text evidence="1">Belongs to the ABC transporter superfamily.</text>
</comment>